<feature type="domain" description="Sodium/calcium exchanger membrane region" evidence="13">
    <location>
        <begin position="94"/>
        <end position="265"/>
    </location>
</feature>
<sequence>MASQTSNREPWLLENGNLKTLNKEMRHGRTAHNMSSSSLRKKSDISLISRVPCGWLRLFLSNLQEVIFGTKLFILFPAIPLAILGDCYGFGRPWVFGLSLLGLVPLAERVSFLTEQIAYYTGPTGPYLPSAAKLNPYKLGGLLNATCGNATELIIAIFALRERKIAVVKYSLLGSVLSNLLLVLGTSLFCGGLANLSKEQKYDRRQADVNSLLLLLALLCHLLPMLFRYAGASAALTAEPALQLSRASSIVMLIAYAAYIIFQLWTHRQLFETQEESEDGDDGAEEAAVIGFWSGFIWLVGMTLIIALLSEYVVHTIEDASESWGLSVSFLSIILLPIVGNAAEHAGAIIFAFKNKLDITLGVALGSATQIAMFVVPFCVVVAWIMGIKMDLDFNVLETGSLALSIIATAFALQDGTSHYLKGLVLLLCYLVIGTCFFVSKSTPVHHPENIINTGIKMTTRSEAVFRA</sequence>
<keyword evidence="4 12" id="KW-0050">Antiport</keyword>
<feature type="transmembrane region" description="Helical" evidence="12">
    <location>
        <begin position="287"/>
        <end position="310"/>
    </location>
</feature>
<dbReference type="NCBIfam" id="TIGR00378">
    <property type="entry name" value="cax"/>
    <property type="match status" value="1"/>
</dbReference>
<dbReference type="GO" id="GO:0030026">
    <property type="term" value="P:intracellular manganese ion homeostasis"/>
    <property type="evidence" value="ECO:0007669"/>
    <property type="project" value="UniProtKB-ARBA"/>
</dbReference>
<dbReference type="AlphaFoldDB" id="A0A6A1WG96"/>
<evidence type="ECO:0000256" key="8">
    <source>
        <dbReference type="ARBA" id="ARBA00022837"/>
    </source>
</evidence>
<evidence type="ECO:0000256" key="10">
    <source>
        <dbReference type="ARBA" id="ARBA00023065"/>
    </source>
</evidence>
<feature type="transmembrane region" description="Helical" evidence="12">
    <location>
        <begin position="142"/>
        <end position="160"/>
    </location>
</feature>
<dbReference type="GO" id="GO:0061993">
    <property type="term" value="C:calcium:proton antiporter complex"/>
    <property type="evidence" value="ECO:0007669"/>
    <property type="project" value="UniProtKB-ARBA"/>
</dbReference>
<dbReference type="InterPro" id="IPR044880">
    <property type="entry name" value="NCX_ion-bd_dom_sf"/>
</dbReference>
<dbReference type="NCBIfam" id="TIGR00846">
    <property type="entry name" value="caca2"/>
    <property type="match status" value="1"/>
</dbReference>
<dbReference type="InterPro" id="IPR004837">
    <property type="entry name" value="NaCa_Exmemb"/>
</dbReference>
<dbReference type="Proteomes" id="UP000516437">
    <property type="component" value="Chromosome 2"/>
</dbReference>
<evidence type="ECO:0000313" key="14">
    <source>
        <dbReference type="EMBL" id="KAB1224339.1"/>
    </source>
</evidence>
<evidence type="ECO:0000256" key="12">
    <source>
        <dbReference type="RuleBase" id="RU365028"/>
    </source>
</evidence>
<evidence type="ECO:0000256" key="5">
    <source>
        <dbReference type="ARBA" id="ARBA00022554"/>
    </source>
</evidence>
<dbReference type="GO" id="GO:0006882">
    <property type="term" value="P:intracellular zinc ion homeostasis"/>
    <property type="evidence" value="ECO:0007669"/>
    <property type="project" value="UniProtKB-ARBA"/>
</dbReference>
<dbReference type="InterPro" id="IPR004713">
    <property type="entry name" value="CaH_exchang"/>
</dbReference>
<evidence type="ECO:0000256" key="3">
    <source>
        <dbReference type="ARBA" id="ARBA00022448"/>
    </source>
</evidence>
<evidence type="ECO:0000256" key="6">
    <source>
        <dbReference type="ARBA" id="ARBA00022568"/>
    </source>
</evidence>
<keyword evidence="15" id="KW-1185">Reference proteome</keyword>
<keyword evidence="6 12" id="KW-0109">Calcium transport</keyword>
<dbReference type="PANTHER" id="PTHR31503">
    <property type="entry name" value="VACUOLAR CALCIUM ION TRANSPORTER"/>
    <property type="match status" value="1"/>
</dbReference>
<feature type="transmembrane region" description="Helical" evidence="12">
    <location>
        <begin position="394"/>
        <end position="413"/>
    </location>
</feature>
<evidence type="ECO:0000313" key="15">
    <source>
        <dbReference type="Proteomes" id="UP000516437"/>
    </source>
</evidence>
<accession>A0A6A1WG96</accession>
<evidence type="ECO:0000256" key="2">
    <source>
        <dbReference type="ARBA" id="ARBA00008248"/>
    </source>
</evidence>
<feature type="transmembrane region" description="Helical" evidence="12">
    <location>
        <begin position="209"/>
        <end position="227"/>
    </location>
</feature>
<evidence type="ECO:0000256" key="11">
    <source>
        <dbReference type="ARBA" id="ARBA00023136"/>
    </source>
</evidence>
<proteinExistence type="inferred from homology"/>
<dbReference type="GO" id="GO:0015369">
    <property type="term" value="F:calcium:proton antiporter activity"/>
    <property type="evidence" value="ECO:0007669"/>
    <property type="project" value="UniProtKB-UniRule"/>
</dbReference>
<feature type="transmembrane region" description="Helical" evidence="12">
    <location>
        <begin position="420"/>
        <end position="440"/>
    </location>
</feature>
<feature type="transmembrane region" description="Helical" evidence="12">
    <location>
        <begin position="365"/>
        <end position="388"/>
    </location>
</feature>
<dbReference type="GO" id="GO:0009705">
    <property type="term" value="C:plant-type vacuole membrane"/>
    <property type="evidence" value="ECO:0007669"/>
    <property type="project" value="TreeGrafter"/>
</dbReference>
<dbReference type="GO" id="GO:0010119">
    <property type="term" value="P:regulation of stomatal movement"/>
    <property type="evidence" value="ECO:0007669"/>
    <property type="project" value="UniProtKB-ARBA"/>
</dbReference>
<keyword evidence="8 12" id="KW-0106">Calcium</keyword>
<comment type="similarity">
    <text evidence="2">Belongs to the Ca(2+):cation antiporter (CaCA) (TC 2.A.19) family. Cation/proton exchanger (CAX) subfamily.</text>
</comment>
<evidence type="ECO:0000256" key="9">
    <source>
        <dbReference type="ARBA" id="ARBA00022989"/>
    </source>
</evidence>
<dbReference type="GO" id="GO:0010351">
    <property type="term" value="P:lithium ion transport"/>
    <property type="evidence" value="ECO:0007669"/>
    <property type="project" value="UniProtKB-ARBA"/>
</dbReference>
<organism evidence="14 15">
    <name type="scientific">Morella rubra</name>
    <name type="common">Chinese bayberry</name>
    <dbReference type="NCBI Taxonomy" id="262757"/>
    <lineage>
        <taxon>Eukaryota</taxon>
        <taxon>Viridiplantae</taxon>
        <taxon>Streptophyta</taxon>
        <taxon>Embryophyta</taxon>
        <taxon>Tracheophyta</taxon>
        <taxon>Spermatophyta</taxon>
        <taxon>Magnoliopsida</taxon>
        <taxon>eudicotyledons</taxon>
        <taxon>Gunneridae</taxon>
        <taxon>Pentapetalae</taxon>
        <taxon>rosids</taxon>
        <taxon>fabids</taxon>
        <taxon>Fagales</taxon>
        <taxon>Myricaceae</taxon>
        <taxon>Morella</taxon>
    </lineage>
</organism>
<dbReference type="Pfam" id="PF01699">
    <property type="entry name" value="Na_Ca_ex"/>
    <property type="match status" value="2"/>
</dbReference>
<evidence type="ECO:0000256" key="7">
    <source>
        <dbReference type="ARBA" id="ARBA00022692"/>
    </source>
</evidence>
<dbReference type="FunFam" id="1.20.1420.30:FF:000020">
    <property type="entry name" value="Vacuolar cation/proton exchanger"/>
    <property type="match status" value="1"/>
</dbReference>
<feature type="domain" description="Sodium/calcium exchanger membrane region" evidence="13">
    <location>
        <begin position="295"/>
        <end position="433"/>
    </location>
</feature>
<dbReference type="GO" id="GO:0055062">
    <property type="term" value="P:phosphate ion homeostasis"/>
    <property type="evidence" value="ECO:0007669"/>
    <property type="project" value="UniProtKB-ARBA"/>
</dbReference>
<comment type="function">
    <text evidence="12">Vacuolar cation/proton exchanger (CAX). Translocates Ca(2+) and other metal ions into vacuoles using the proton gradient formed by H(+)-ATPase and H(+)-pyrophosphatase.</text>
</comment>
<protein>
    <recommendedName>
        <fullName evidence="12">Vacuolar cation/proton exchanger</fullName>
    </recommendedName>
</protein>
<keyword evidence="5 12" id="KW-0926">Vacuole</keyword>
<feature type="transmembrane region" description="Helical" evidence="12">
    <location>
        <begin position="172"/>
        <end position="197"/>
    </location>
</feature>
<feature type="transmembrane region" description="Helical" evidence="12">
    <location>
        <begin position="330"/>
        <end position="353"/>
    </location>
</feature>
<dbReference type="Gene3D" id="1.20.1420.30">
    <property type="entry name" value="NCX, central ion-binding region"/>
    <property type="match status" value="2"/>
</dbReference>
<keyword evidence="7 12" id="KW-0812">Transmembrane</keyword>
<keyword evidence="10 12" id="KW-0406">Ion transport</keyword>
<dbReference type="InterPro" id="IPR004798">
    <property type="entry name" value="CAX-like"/>
</dbReference>
<comment type="caution">
    <text evidence="12">Lacks conserved residue(s) required for the propagation of feature annotation.</text>
</comment>
<dbReference type="GO" id="GO:0006874">
    <property type="term" value="P:intracellular calcium ion homeostasis"/>
    <property type="evidence" value="ECO:0007669"/>
    <property type="project" value="TreeGrafter"/>
</dbReference>
<feature type="transmembrane region" description="Helical" evidence="12">
    <location>
        <begin position="247"/>
        <end position="266"/>
    </location>
</feature>
<reference evidence="14 15" key="1">
    <citation type="journal article" date="2019" name="Plant Biotechnol. J.">
        <title>The red bayberry genome and genetic basis of sex determination.</title>
        <authorList>
            <person name="Jia H.M."/>
            <person name="Jia H.J."/>
            <person name="Cai Q.L."/>
            <person name="Wang Y."/>
            <person name="Zhao H.B."/>
            <person name="Yang W.F."/>
            <person name="Wang G.Y."/>
            <person name="Li Y.H."/>
            <person name="Zhan D.L."/>
            <person name="Shen Y.T."/>
            <person name="Niu Q.F."/>
            <person name="Chang L."/>
            <person name="Qiu J."/>
            <person name="Zhao L."/>
            <person name="Xie H.B."/>
            <person name="Fu W.Y."/>
            <person name="Jin J."/>
            <person name="Li X.W."/>
            <person name="Jiao Y."/>
            <person name="Zhou C.C."/>
            <person name="Tu T."/>
            <person name="Chai C.Y."/>
            <person name="Gao J.L."/>
            <person name="Fan L.J."/>
            <person name="van de Weg E."/>
            <person name="Wang J.Y."/>
            <person name="Gao Z.S."/>
        </authorList>
    </citation>
    <scope>NUCLEOTIDE SEQUENCE [LARGE SCALE GENOMIC DNA]</scope>
    <source>
        <tissue evidence="14">Leaves</tissue>
    </source>
</reference>
<dbReference type="PANTHER" id="PTHR31503:SF1">
    <property type="entry name" value="VACUOLAR CATION_PROTON EXCHANGER 3"/>
    <property type="match status" value="1"/>
</dbReference>
<name>A0A6A1WG96_9ROSI</name>
<evidence type="ECO:0000256" key="4">
    <source>
        <dbReference type="ARBA" id="ARBA00022449"/>
    </source>
</evidence>
<dbReference type="FunFam" id="1.20.1420.30:FF:000008">
    <property type="entry name" value="Vacuolar cation/proton exchanger"/>
    <property type="match status" value="1"/>
</dbReference>
<comment type="caution">
    <text evidence="14">The sequence shown here is derived from an EMBL/GenBank/DDBJ whole genome shotgun (WGS) entry which is preliminary data.</text>
</comment>
<dbReference type="EMBL" id="RXIC02000020">
    <property type="protein sequence ID" value="KAB1224339.1"/>
    <property type="molecule type" value="Genomic_DNA"/>
</dbReference>
<evidence type="ECO:0000256" key="1">
    <source>
        <dbReference type="ARBA" id="ARBA00004128"/>
    </source>
</evidence>
<keyword evidence="3 12" id="KW-0813">Transport</keyword>
<comment type="subcellular location">
    <subcellularLocation>
        <location evidence="1">Vacuole membrane</location>
        <topology evidence="1">Multi-pass membrane protein</topology>
    </subcellularLocation>
</comment>
<dbReference type="OrthoDB" id="1699231at2759"/>
<keyword evidence="9 12" id="KW-1133">Transmembrane helix</keyword>
<gene>
    <name evidence="14" type="ORF">CJ030_MR2G004230</name>
</gene>
<evidence type="ECO:0000259" key="13">
    <source>
        <dbReference type="Pfam" id="PF01699"/>
    </source>
</evidence>
<keyword evidence="11 12" id="KW-0472">Membrane</keyword>